<sequence>MAAEYLELSRNILELSRKDLEAIDYWISILQTAGTDGFLKGGFIRDKVANRVKGMTLIPNDFDILVTGKIHSVLQAAIRNDAEVIERRRRKGTPVFKYKVPGFEDITFETGVAMGAVANYDTADFESIRSDDAKNTDLNVNAMSIHLIPGKISLFDPLDAVGSITRGEVSLNDWHSLYRNPENVLRAFRVTDRIDCKLTKKTLNIFSTHAHVVGKIKRPFLDSQIIPLIDSPNASQIWLQMKILGITRYLTGGGIATLNQAREVFKP</sequence>
<dbReference type="GO" id="GO:0016779">
    <property type="term" value="F:nucleotidyltransferase activity"/>
    <property type="evidence" value="ECO:0007669"/>
    <property type="project" value="InterPro"/>
</dbReference>
<reference evidence="5" key="1">
    <citation type="submission" date="2017-09" db="EMBL/GenBank/DDBJ databases">
        <title>Depth-based differentiation of microbial function through sediment-hosted aquifers and enrichment of novel symbionts in the deep terrestrial subsurface.</title>
        <authorList>
            <person name="Probst A.J."/>
            <person name="Ladd B."/>
            <person name="Jarett J.K."/>
            <person name="Geller-Mcgrath D.E."/>
            <person name="Sieber C.M.K."/>
            <person name="Emerson J.B."/>
            <person name="Anantharaman K."/>
            <person name="Thomas B.C."/>
            <person name="Malmstrom R."/>
            <person name="Stieglmeier M."/>
            <person name="Klingl A."/>
            <person name="Woyke T."/>
            <person name="Ryan C.M."/>
            <person name="Banfield J.F."/>
        </authorList>
    </citation>
    <scope>NUCLEOTIDE SEQUENCE [LARGE SCALE GENOMIC DNA]</scope>
</reference>
<evidence type="ECO:0000313" key="5">
    <source>
        <dbReference type="Proteomes" id="UP000230775"/>
    </source>
</evidence>
<dbReference type="InterPro" id="IPR002646">
    <property type="entry name" value="PolA_pol_head_dom"/>
</dbReference>
<keyword evidence="2" id="KW-0694">RNA-binding</keyword>
<dbReference type="AlphaFoldDB" id="A0A2H0WPG3"/>
<dbReference type="Proteomes" id="UP000230775">
    <property type="component" value="Unassembled WGS sequence"/>
</dbReference>
<evidence type="ECO:0000256" key="1">
    <source>
        <dbReference type="ARBA" id="ARBA00022679"/>
    </source>
</evidence>
<comment type="similarity">
    <text evidence="2">Belongs to the tRNA nucleotidyltransferase/poly(A) polymerase family.</text>
</comment>
<dbReference type="SUPFAM" id="SSF81301">
    <property type="entry name" value="Nucleotidyltransferase"/>
    <property type="match status" value="1"/>
</dbReference>
<organism evidence="4 5">
    <name type="scientific">Candidatus Shapirobacteria bacterium CG09_land_8_20_14_0_10_39_12</name>
    <dbReference type="NCBI Taxonomy" id="1974885"/>
    <lineage>
        <taxon>Bacteria</taxon>
        <taxon>Candidatus Shapironibacteriota</taxon>
    </lineage>
</organism>
<gene>
    <name evidence="4" type="ORF">COT64_02045</name>
</gene>
<dbReference type="GO" id="GO:0003723">
    <property type="term" value="F:RNA binding"/>
    <property type="evidence" value="ECO:0007669"/>
    <property type="project" value="UniProtKB-KW"/>
</dbReference>
<accession>A0A2H0WPG3</accession>
<comment type="caution">
    <text evidence="4">The sequence shown here is derived from an EMBL/GenBank/DDBJ whole genome shotgun (WGS) entry which is preliminary data.</text>
</comment>
<dbReference type="EMBL" id="PEZI01000043">
    <property type="protein sequence ID" value="PIS14544.1"/>
    <property type="molecule type" value="Genomic_DNA"/>
</dbReference>
<name>A0A2H0WPG3_9BACT</name>
<dbReference type="GO" id="GO:0006396">
    <property type="term" value="P:RNA processing"/>
    <property type="evidence" value="ECO:0007669"/>
    <property type="project" value="InterPro"/>
</dbReference>
<dbReference type="Pfam" id="PF01743">
    <property type="entry name" value="PolyA_pol"/>
    <property type="match status" value="1"/>
</dbReference>
<evidence type="ECO:0000259" key="3">
    <source>
        <dbReference type="Pfam" id="PF01743"/>
    </source>
</evidence>
<dbReference type="Gene3D" id="3.30.460.10">
    <property type="entry name" value="Beta Polymerase, domain 2"/>
    <property type="match status" value="1"/>
</dbReference>
<evidence type="ECO:0000313" key="4">
    <source>
        <dbReference type="EMBL" id="PIS14544.1"/>
    </source>
</evidence>
<feature type="domain" description="Poly A polymerase head" evidence="3">
    <location>
        <begin position="38"/>
        <end position="162"/>
    </location>
</feature>
<keyword evidence="1 2" id="KW-0808">Transferase</keyword>
<protein>
    <recommendedName>
        <fullName evidence="3">Poly A polymerase head domain-containing protein</fullName>
    </recommendedName>
</protein>
<evidence type="ECO:0000256" key="2">
    <source>
        <dbReference type="RuleBase" id="RU003953"/>
    </source>
</evidence>
<dbReference type="InterPro" id="IPR043519">
    <property type="entry name" value="NT_sf"/>
</dbReference>
<proteinExistence type="inferred from homology"/>